<keyword evidence="1" id="KW-0732">Signal</keyword>
<feature type="signal peptide" evidence="1">
    <location>
        <begin position="1"/>
        <end position="18"/>
    </location>
</feature>
<protein>
    <submittedName>
        <fullName evidence="2">Uncharacterized protein</fullName>
    </submittedName>
</protein>
<name>A0ABV8CHQ7_9GAMM</name>
<organism evidence="2 3">
    <name type="scientific">Legionella dresdenensis</name>
    <dbReference type="NCBI Taxonomy" id="450200"/>
    <lineage>
        <taxon>Bacteria</taxon>
        <taxon>Pseudomonadati</taxon>
        <taxon>Pseudomonadota</taxon>
        <taxon>Gammaproteobacteria</taxon>
        <taxon>Legionellales</taxon>
        <taxon>Legionellaceae</taxon>
        <taxon>Legionella</taxon>
    </lineage>
</organism>
<dbReference type="EMBL" id="JBHSAB010000024">
    <property type="protein sequence ID" value="MFC3909530.1"/>
    <property type="molecule type" value="Genomic_DNA"/>
</dbReference>
<reference evidence="3" key="1">
    <citation type="journal article" date="2019" name="Int. J. Syst. Evol. Microbiol.">
        <title>The Global Catalogue of Microorganisms (GCM) 10K type strain sequencing project: providing services to taxonomists for standard genome sequencing and annotation.</title>
        <authorList>
            <consortium name="The Broad Institute Genomics Platform"/>
            <consortium name="The Broad Institute Genome Sequencing Center for Infectious Disease"/>
            <person name="Wu L."/>
            <person name="Ma J."/>
        </authorList>
    </citation>
    <scope>NUCLEOTIDE SEQUENCE [LARGE SCALE GENOMIC DNA]</scope>
    <source>
        <strain evidence="3">CCUG 59858</strain>
    </source>
</reference>
<evidence type="ECO:0000313" key="3">
    <source>
        <dbReference type="Proteomes" id="UP001595758"/>
    </source>
</evidence>
<dbReference type="Proteomes" id="UP001595758">
    <property type="component" value="Unassembled WGS sequence"/>
</dbReference>
<accession>A0ABV8CHQ7</accession>
<evidence type="ECO:0000256" key="1">
    <source>
        <dbReference type="SAM" id="SignalP"/>
    </source>
</evidence>
<proteinExistence type="predicted"/>
<gene>
    <name evidence="2" type="ORF">ACFORL_10660</name>
</gene>
<comment type="caution">
    <text evidence="2">The sequence shown here is derived from an EMBL/GenBank/DDBJ whole genome shotgun (WGS) entry which is preliminary data.</text>
</comment>
<keyword evidence="3" id="KW-1185">Reference proteome</keyword>
<evidence type="ECO:0000313" key="2">
    <source>
        <dbReference type="EMBL" id="MFC3909530.1"/>
    </source>
</evidence>
<sequence>MKKLVLAMCVLGSSAVFAASTTDMSKNWTCTTNASSSEVASDKAADDQMANARGTASSSFDMAAKNCRDCTKITCEVDD</sequence>
<dbReference type="RefSeq" id="WP_382343834.1">
    <property type="nucleotide sequence ID" value="NZ_JBHSAB010000024.1"/>
</dbReference>
<feature type="chain" id="PRO_5045455944" evidence="1">
    <location>
        <begin position="19"/>
        <end position="79"/>
    </location>
</feature>